<keyword evidence="3" id="KW-1185">Reference proteome</keyword>
<dbReference type="Pfam" id="PF12867">
    <property type="entry name" value="DinB_2"/>
    <property type="match status" value="1"/>
</dbReference>
<comment type="caution">
    <text evidence="2">The sequence shown here is derived from an EMBL/GenBank/DDBJ whole genome shotgun (WGS) entry which is preliminary data.</text>
</comment>
<dbReference type="Proteomes" id="UP000784880">
    <property type="component" value="Unassembled WGS sequence"/>
</dbReference>
<protein>
    <submittedName>
        <fullName evidence="2">DinB family protein</fullName>
    </submittedName>
</protein>
<gene>
    <name evidence="2" type="ORF">KS419_01335</name>
</gene>
<feature type="domain" description="DinB-like" evidence="1">
    <location>
        <begin position="31"/>
        <end position="163"/>
    </location>
</feature>
<name>A0ABS6JC38_9BACI</name>
<evidence type="ECO:0000313" key="3">
    <source>
        <dbReference type="Proteomes" id="UP000784880"/>
    </source>
</evidence>
<organism evidence="2 3">
    <name type="scientific">Evansella tamaricis</name>
    <dbReference type="NCBI Taxonomy" id="2069301"/>
    <lineage>
        <taxon>Bacteria</taxon>
        <taxon>Bacillati</taxon>
        <taxon>Bacillota</taxon>
        <taxon>Bacilli</taxon>
        <taxon>Bacillales</taxon>
        <taxon>Bacillaceae</taxon>
        <taxon>Evansella</taxon>
    </lineage>
</organism>
<sequence length="172" mass="20042">MIRGYIALTKNDLIKELEGFINWIEDWKLVEDTLLFKPIKEGKWTVAEIISHIMFWDKYLLNVTLPAMKDGADVESTEDYEEINSLASAYALSEGMTGAHLIDELIESRILLVNYLRGKTEEEFIAKFTLNGEEIDRFSGYPHTMFNYVAGFVWHDNHHKKQMKEYLETVDV</sequence>
<evidence type="ECO:0000313" key="2">
    <source>
        <dbReference type="EMBL" id="MBU9710407.1"/>
    </source>
</evidence>
<reference evidence="2 3" key="1">
    <citation type="submission" date="2021-06" db="EMBL/GenBank/DDBJ databases">
        <title>Bacillus sp. RD4P76, an endophyte from a halophyte.</title>
        <authorList>
            <person name="Sun J.-Q."/>
        </authorList>
    </citation>
    <scope>NUCLEOTIDE SEQUENCE [LARGE SCALE GENOMIC DNA]</scope>
    <source>
        <strain evidence="2 3">CGMCC 1.15917</strain>
    </source>
</reference>
<accession>A0ABS6JC38</accession>
<evidence type="ECO:0000259" key="1">
    <source>
        <dbReference type="Pfam" id="PF12867"/>
    </source>
</evidence>
<dbReference type="EMBL" id="JAHQCS010000028">
    <property type="protein sequence ID" value="MBU9710407.1"/>
    <property type="molecule type" value="Genomic_DNA"/>
</dbReference>
<proteinExistence type="predicted"/>
<dbReference type="InterPro" id="IPR024775">
    <property type="entry name" value="DinB-like"/>
</dbReference>